<evidence type="ECO:0000313" key="7">
    <source>
        <dbReference type="EMBL" id="CAB4561136.1"/>
    </source>
</evidence>
<dbReference type="PANTHER" id="PTHR43370">
    <property type="entry name" value="SUGAR ABC TRANSPORTER INTEGRAL MEMBRANE PROTEIN-RELATED"/>
    <property type="match status" value="1"/>
</dbReference>
<protein>
    <submittedName>
        <fullName evidence="7">Unannotated protein</fullName>
    </submittedName>
</protein>
<evidence type="ECO:0000256" key="3">
    <source>
        <dbReference type="ARBA" id="ARBA00022692"/>
    </source>
</evidence>
<keyword evidence="3 6" id="KW-0812">Transmembrane</keyword>
<name>A0A6J6DCN0_9ZZZZ</name>
<accession>A0A6J6DCN0</accession>
<gene>
    <name evidence="7" type="ORF">UFOPK1599_00566</name>
</gene>
<dbReference type="GO" id="GO:0022857">
    <property type="term" value="F:transmembrane transporter activity"/>
    <property type="evidence" value="ECO:0007669"/>
    <property type="project" value="InterPro"/>
</dbReference>
<dbReference type="AlphaFoldDB" id="A0A6J6DCN0"/>
<dbReference type="GO" id="GO:0005886">
    <property type="term" value="C:plasma membrane"/>
    <property type="evidence" value="ECO:0007669"/>
    <property type="project" value="UniProtKB-SubCell"/>
</dbReference>
<dbReference type="EMBL" id="CAEZTE010000021">
    <property type="protein sequence ID" value="CAB4561136.1"/>
    <property type="molecule type" value="Genomic_DNA"/>
</dbReference>
<feature type="transmembrane region" description="Helical" evidence="6">
    <location>
        <begin position="86"/>
        <end position="105"/>
    </location>
</feature>
<keyword evidence="2" id="KW-1003">Cell membrane</keyword>
<proteinExistence type="predicted"/>
<evidence type="ECO:0000256" key="6">
    <source>
        <dbReference type="SAM" id="Phobius"/>
    </source>
</evidence>
<dbReference type="Pfam" id="PF02653">
    <property type="entry name" value="BPD_transp_2"/>
    <property type="match status" value="1"/>
</dbReference>
<feature type="transmembrane region" description="Helical" evidence="6">
    <location>
        <begin position="111"/>
        <end position="127"/>
    </location>
</feature>
<dbReference type="CDD" id="cd06580">
    <property type="entry name" value="TM_PBP1_transp_TpRbsC_like"/>
    <property type="match status" value="1"/>
</dbReference>
<keyword evidence="4 6" id="KW-1133">Transmembrane helix</keyword>
<dbReference type="InterPro" id="IPR001851">
    <property type="entry name" value="ABC_transp_permease"/>
</dbReference>
<feature type="transmembrane region" description="Helical" evidence="6">
    <location>
        <begin position="134"/>
        <end position="156"/>
    </location>
</feature>
<sequence length="197" mass="20707">MPYESTWNAAGSFSAIPIPVLSKIPIIGPILFNQTIIVYFMYLIVTVIQIALFKSKWGLRTRAVGELPIAADSVGIDVNKLRFRNVLIAGAVAGVGGAVFTIGAVGVFSQSMTAGAGFIALACLIFGKWSPKGALIAALFFGFTNSLQSNLSIAGVPIPSEFMLMIPYIATIIAVSGLIGRVRAPAADGIPYLRGTK</sequence>
<evidence type="ECO:0000256" key="5">
    <source>
        <dbReference type="ARBA" id="ARBA00023136"/>
    </source>
</evidence>
<keyword evidence="5 6" id="KW-0472">Membrane</keyword>
<evidence type="ECO:0000256" key="1">
    <source>
        <dbReference type="ARBA" id="ARBA00004651"/>
    </source>
</evidence>
<feature type="transmembrane region" description="Helical" evidence="6">
    <location>
        <begin position="162"/>
        <end position="180"/>
    </location>
</feature>
<organism evidence="7">
    <name type="scientific">freshwater metagenome</name>
    <dbReference type="NCBI Taxonomy" id="449393"/>
    <lineage>
        <taxon>unclassified sequences</taxon>
        <taxon>metagenomes</taxon>
        <taxon>ecological metagenomes</taxon>
    </lineage>
</organism>
<reference evidence="7" key="1">
    <citation type="submission" date="2020-05" db="EMBL/GenBank/DDBJ databases">
        <authorList>
            <person name="Chiriac C."/>
            <person name="Salcher M."/>
            <person name="Ghai R."/>
            <person name="Kavagutti S V."/>
        </authorList>
    </citation>
    <scope>NUCLEOTIDE SEQUENCE</scope>
</reference>
<evidence type="ECO:0000256" key="4">
    <source>
        <dbReference type="ARBA" id="ARBA00022989"/>
    </source>
</evidence>
<evidence type="ECO:0000256" key="2">
    <source>
        <dbReference type="ARBA" id="ARBA00022475"/>
    </source>
</evidence>
<comment type="subcellular location">
    <subcellularLocation>
        <location evidence="1">Cell membrane</location>
        <topology evidence="1">Multi-pass membrane protein</topology>
    </subcellularLocation>
</comment>
<dbReference type="PANTHER" id="PTHR43370:SF1">
    <property type="entry name" value="GUANOSINE ABC TRANSPORTER PERMEASE PROTEIN NUPQ"/>
    <property type="match status" value="1"/>
</dbReference>
<feature type="transmembrane region" description="Helical" evidence="6">
    <location>
        <begin position="30"/>
        <end position="53"/>
    </location>
</feature>